<evidence type="ECO:0000259" key="1">
    <source>
        <dbReference type="Pfam" id="PF00561"/>
    </source>
</evidence>
<keyword evidence="2" id="KW-0378">Hydrolase</keyword>
<dbReference type="InterPro" id="IPR000073">
    <property type="entry name" value="AB_hydrolase_1"/>
</dbReference>
<dbReference type="InterPro" id="IPR052370">
    <property type="entry name" value="Meta-cleavage_hydrolase"/>
</dbReference>
<proteinExistence type="predicted"/>
<dbReference type="RefSeq" id="WP_080915382.1">
    <property type="nucleotide sequence ID" value="NZ_CP020472.1"/>
</dbReference>
<keyword evidence="3" id="KW-1185">Reference proteome</keyword>
<gene>
    <name evidence="2" type="ORF">SJ2017_1494</name>
</gene>
<evidence type="ECO:0000313" key="2">
    <source>
        <dbReference type="EMBL" id="ARD21813.1"/>
    </source>
</evidence>
<dbReference type="EMBL" id="CP020472">
    <property type="protein sequence ID" value="ARD21813.1"/>
    <property type="molecule type" value="Genomic_DNA"/>
</dbReference>
<evidence type="ECO:0000313" key="3">
    <source>
        <dbReference type="Proteomes" id="UP000191820"/>
    </source>
</evidence>
<dbReference type="GO" id="GO:0016787">
    <property type="term" value="F:hydrolase activity"/>
    <property type="evidence" value="ECO:0007669"/>
    <property type="project" value="UniProtKB-KW"/>
</dbReference>
<feature type="domain" description="AB hydrolase-1" evidence="1">
    <location>
        <begin position="59"/>
        <end position="285"/>
    </location>
</feature>
<dbReference type="SUPFAM" id="SSF53474">
    <property type="entry name" value="alpha/beta-Hydrolases"/>
    <property type="match status" value="1"/>
</dbReference>
<dbReference type="PANTHER" id="PTHR43139">
    <property type="entry name" value="SI:DKEY-122A22.2"/>
    <property type="match status" value="1"/>
</dbReference>
<reference evidence="2 3" key="1">
    <citation type="submission" date="2017-03" db="EMBL/GenBank/DDBJ databases">
        <title>Genome sequencing of Shewanella japonica KCTC 22435.</title>
        <authorList>
            <person name="Kim K.M."/>
        </authorList>
    </citation>
    <scope>NUCLEOTIDE SEQUENCE [LARGE SCALE GENOMIC DNA]</scope>
    <source>
        <strain evidence="2 3">KCTC 22435</strain>
    </source>
</reference>
<protein>
    <submittedName>
        <fullName evidence="2">Alpha/beta hydrolase</fullName>
    </submittedName>
</protein>
<dbReference type="PROSITE" id="PS51257">
    <property type="entry name" value="PROKAR_LIPOPROTEIN"/>
    <property type="match status" value="1"/>
</dbReference>
<dbReference type="Proteomes" id="UP000191820">
    <property type="component" value="Chromosome"/>
</dbReference>
<name>A0ABM6JLJ1_9GAMM</name>
<dbReference type="Pfam" id="PF00561">
    <property type="entry name" value="Abhydrolase_1"/>
    <property type="match status" value="1"/>
</dbReference>
<dbReference type="PANTHER" id="PTHR43139:SF52">
    <property type="entry name" value="SI:DKEY-122A22.2"/>
    <property type="match status" value="1"/>
</dbReference>
<dbReference type="PRINTS" id="PR00111">
    <property type="entry name" value="ABHYDROLASE"/>
</dbReference>
<dbReference type="InterPro" id="IPR029058">
    <property type="entry name" value="AB_hydrolase_fold"/>
</dbReference>
<sequence>MRLLITSIVIWLISGCSTVSMVDSYQQKQLINAGFERNHLTLAQDGELHYWQGGNEQAPVIILLHGFGGTGMTSWYETMQDLVVDYHIIVPDLLWFGDSYSHAPATIESETSAIQQLISELRLKQVNLVGISFGGFVTFDLMIKAPEVKKAMMLASPGIVFSDADMDAMSERLGQTTPEAVFVPQDKEGVRHLLEHTFVAHPWYPSFIDEQIYQTYFANYLEEKRSLITTLPAYRNQLEPAEFRDNLPPSLLIWGENDQVFPLEKGHEFSVFLDAPLIIIPDASHGLTNDFPELINQMIRDFIK</sequence>
<organism evidence="2 3">
    <name type="scientific">Shewanella japonica</name>
    <dbReference type="NCBI Taxonomy" id="93973"/>
    <lineage>
        <taxon>Bacteria</taxon>
        <taxon>Pseudomonadati</taxon>
        <taxon>Pseudomonadota</taxon>
        <taxon>Gammaproteobacteria</taxon>
        <taxon>Alteromonadales</taxon>
        <taxon>Shewanellaceae</taxon>
        <taxon>Shewanella</taxon>
    </lineage>
</organism>
<accession>A0ABM6JLJ1</accession>
<dbReference type="Gene3D" id="3.40.50.1820">
    <property type="entry name" value="alpha/beta hydrolase"/>
    <property type="match status" value="1"/>
</dbReference>